<keyword evidence="3" id="KW-0238">DNA-binding</keyword>
<evidence type="ECO:0000313" key="7">
    <source>
        <dbReference type="Proteomes" id="UP000460318"/>
    </source>
</evidence>
<dbReference type="GO" id="GO:0003677">
    <property type="term" value="F:DNA binding"/>
    <property type="evidence" value="ECO:0007669"/>
    <property type="project" value="UniProtKB-KW"/>
</dbReference>
<evidence type="ECO:0000313" key="6">
    <source>
        <dbReference type="EMBL" id="MWV45873.1"/>
    </source>
</evidence>
<keyword evidence="7" id="KW-1185">Reference proteome</keyword>
<dbReference type="InterPro" id="IPR036390">
    <property type="entry name" value="WH_DNA-bd_sf"/>
</dbReference>
<evidence type="ECO:0000256" key="4">
    <source>
        <dbReference type="ARBA" id="ARBA00023163"/>
    </source>
</evidence>
<organism evidence="6 7">
    <name type="scientific">Paenibacillus dendrobii</name>
    <dbReference type="NCBI Taxonomy" id="2691084"/>
    <lineage>
        <taxon>Bacteria</taxon>
        <taxon>Bacillati</taxon>
        <taxon>Bacillota</taxon>
        <taxon>Bacilli</taxon>
        <taxon>Bacillales</taxon>
        <taxon>Paenibacillaceae</taxon>
        <taxon>Paenibacillus</taxon>
    </lineage>
</organism>
<dbReference type="InterPro" id="IPR005119">
    <property type="entry name" value="LysR_subst-bd"/>
</dbReference>
<proteinExistence type="inferred from homology"/>
<evidence type="ECO:0000256" key="1">
    <source>
        <dbReference type="ARBA" id="ARBA00009437"/>
    </source>
</evidence>
<dbReference type="PANTHER" id="PTHR30419">
    <property type="entry name" value="HTH-TYPE TRANSCRIPTIONAL REGULATOR YBHD"/>
    <property type="match status" value="1"/>
</dbReference>
<dbReference type="PRINTS" id="PR00039">
    <property type="entry name" value="HTHLYSR"/>
</dbReference>
<dbReference type="GO" id="GO:0005829">
    <property type="term" value="C:cytosol"/>
    <property type="evidence" value="ECO:0007669"/>
    <property type="project" value="TreeGrafter"/>
</dbReference>
<dbReference type="PROSITE" id="PS50931">
    <property type="entry name" value="HTH_LYSR"/>
    <property type="match status" value="1"/>
</dbReference>
<dbReference type="EMBL" id="WUBI01000003">
    <property type="protein sequence ID" value="MWV45873.1"/>
    <property type="molecule type" value="Genomic_DNA"/>
</dbReference>
<dbReference type="InterPro" id="IPR050950">
    <property type="entry name" value="HTH-type_LysR_regulators"/>
</dbReference>
<dbReference type="Pfam" id="PF03466">
    <property type="entry name" value="LysR_substrate"/>
    <property type="match status" value="1"/>
</dbReference>
<evidence type="ECO:0000256" key="3">
    <source>
        <dbReference type="ARBA" id="ARBA00023125"/>
    </source>
</evidence>
<dbReference type="AlphaFoldDB" id="A0A7X3IL01"/>
<sequence length="305" mass="34930">MNLDQLNYIVEVARVKSLASAAQNLHVTQSAISQAISSLENELGVKLFERSRMGSFPTEEGRGMIKKMFEVSKLVQEIRMEADNRLNSLSGHLRISTMPTEMITLIRVISQLNKEHPDLHIEVLEKGSQEIISEIQAGKADLGLVALPESLLPLHGLQFHTLFKGRMMIAAGKALWPHARHSITPQEIQQYPFVVYKDDYVDRFIEDFGRKFGPINVLFRTNNGSAVQRALEEGLALTIGHDYSFYTVQHLIRDNLVMLDIEHFSQQPVHFGWVWSDKQPSPLYAYFINRFRQESELINTEFTRH</sequence>
<dbReference type="RefSeq" id="WP_160499460.1">
    <property type="nucleotide sequence ID" value="NZ_WUBI01000003.1"/>
</dbReference>
<keyword evidence="2" id="KW-0805">Transcription regulation</keyword>
<reference evidence="6 7" key="1">
    <citation type="submission" date="2019-12" db="EMBL/GenBank/DDBJ databases">
        <title>Paenibacillus sp. nov., an endophytic bacterium isolated from the stem of Dendrobium.</title>
        <authorList>
            <person name="Zhao R."/>
        </authorList>
    </citation>
    <scope>NUCLEOTIDE SEQUENCE [LARGE SCALE GENOMIC DNA]</scope>
    <source>
        <strain evidence="6 7">HJL G12</strain>
    </source>
</reference>
<dbReference type="InterPro" id="IPR036388">
    <property type="entry name" value="WH-like_DNA-bd_sf"/>
</dbReference>
<dbReference type="Gene3D" id="3.40.190.290">
    <property type="match status" value="1"/>
</dbReference>
<feature type="domain" description="HTH lysR-type" evidence="5">
    <location>
        <begin position="1"/>
        <end position="58"/>
    </location>
</feature>
<dbReference type="CDD" id="cd05466">
    <property type="entry name" value="PBP2_LTTR_substrate"/>
    <property type="match status" value="1"/>
</dbReference>
<dbReference type="Pfam" id="PF00126">
    <property type="entry name" value="HTH_1"/>
    <property type="match status" value="1"/>
</dbReference>
<accession>A0A7X3IL01</accession>
<dbReference type="SUPFAM" id="SSF53850">
    <property type="entry name" value="Periplasmic binding protein-like II"/>
    <property type="match status" value="1"/>
</dbReference>
<evidence type="ECO:0000259" key="5">
    <source>
        <dbReference type="PROSITE" id="PS50931"/>
    </source>
</evidence>
<dbReference type="Proteomes" id="UP000460318">
    <property type="component" value="Unassembled WGS sequence"/>
</dbReference>
<dbReference type="SUPFAM" id="SSF46785">
    <property type="entry name" value="Winged helix' DNA-binding domain"/>
    <property type="match status" value="1"/>
</dbReference>
<protein>
    <submittedName>
        <fullName evidence="6">LysR family transcriptional regulator</fullName>
    </submittedName>
</protein>
<comment type="similarity">
    <text evidence="1">Belongs to the LysR transcriptional regulatory family.</text>
</comment>
<keyword evidence="4" id="KW-0804">Transcription</keyword>
<dbReference type="InterPro" id="IPR000847">
    <property type="entry name" value="LysR_HTH_N"/>
</dbReference>
<comment type="caution">
    <text evidence="6">The sequence shown here is derived from an EMBL/GenBank/DDBJ whole genome shotgun (WGS) entry which is preliminary data.</text>
</comment>
<name>A0A7X3IL01_9BACL</name>
<dbReference type="Gene3D" id="1.10.10.10">
    <property type="entry name" value="Winged helix-like DNA-binding domain superfamily/Winged helix DNA-binding domain"/>
    <property type="match status" value="1"/>
</dbReference>
<dbReference type="GO" id="GO:0003700">
    <property type="term" value="F:DNA-binding transcription factor activity"/>
    <property type="evidence" value="ECO:0007669"/>
    <property type="project" value="InterPro"/>
</dbReference>
<dbReference type="FunFam" id="1.10.10.10:FF:000001">
    <property type="entry name" value="LysR family transcriptional regulator"/>
    <property type="match status" value="1"/>
</dbReference>
<gene>
    <name evidence="6" type="ORF">GRF59_19845</name>
</gene>
<evidence type="ECO:0000256" key="2">
    <source>
        <dbReference type="ARBA" id="ARBA00023015"/>
    </source>
</evidence>